<dbReference type="RefSeq" id="WP_161234464.1">
    <property type="nucleotide sequence ID" value="NZ_JADMTA010000030.1"/>
</dbReference>
<proteinExistence type="predicted"/>
<keyword evidence="1" id="KW-0732">Signal</keyword>
<comment type="caution">
    <text evidence="2">The sequence shown here is derived from an EMBL/GenBank/DDBJ whole genome shotgun (WGS) entry which is preliminary data.</text>
</comment>
<accession>A0A6L8T7M4</accession>
<feature type="signal peptide" evidence="1">
    <location>
        <begin position="1"/>
        <end position="22"/>
    </location>
</feature>
<sequence length="81" mass="9061">MRRIMIAGCIVLSLVEAANVQAAEGESYVTVAQADGNVSQTSVDRANDLLNVMENLLGRFLDNEDNLRGKRYEKRRVCFKN</sequence>
<feature type="chain" id="PRO_5027055263" evidence="1">
    <location>
        <begin position="23"/>
        <end position="81"/>
    </location>
</feature>
<dbReference type="Proteomes" id="UP000477285">
    <property type="component" value="Unassembled WGS sequence"/>
</dbReference>
<evidence type="ECO:0000313" key="3">
    <source>
        <dbReference type="Proteomes" id="UP000477285"/>
    </source>
</evidence>
<gene>
    <name evidence="2" type="ORF">GT728_20560</name>
</gene>
<evidence type="ECO:0000256" key="1">
    <source>
        <dbReference type="SAM" id="SignalP"/>
    </source>
</evidence>
<protein>
    <submittedName>
        <fullName evidence="2">Uncharacterized protein</fullName>
    </submittedName>
</protein>
<name>A0A6L8T7M4_9FIRM</name>
<evidence type="ECO:0000313" key="2">
    <source>
        <dbReference type="EMBL" id="MZL35489.1"/>
    </source>
</evidence>
<dbReference type="EMBL" id="WWVQ01000104">
    <property type="protein sequence ID" value="MZL35489.1"/>
    <property type="molecule type" value="Genomic_DNA"/>
</dbReference>
<organism evidence="2 3">
    <name type="scientific">Blautia wexlerae</name>
    <dbReference type="NCBI Taxonomy" id="418240"/>
    <lineage>
        <taxon>Bacteria</taxon>
        <taxon>Bacillati</taxon>
        <taxon>Bacillota</taxon>
        <taxon>Clostridia</taxon>
        <taxon>Lachnospirales</taxon>
        <taxon>Lachnospiraceae</taxon>
        <taxon>Blautia</taxon>
    </lineage>
</organism>
<reference evidence="2 3" key="1">
    <citation type="journal article" date="2019" name="Nat. Med.">
        <title>A library of human gut bacterial isolates paired with longitudinal multiomics data enables mechanistic microbiome research.</title>
        <authorList>
            <person name="Poyet M."/>
            <person name="Groussin M."/>
            <person name="Gibbons S.M."/>
            <person name="Avila-Pacheco J."/>
            <person name="Jiang X."/>
            <person name="Kearney S.M."/>
            <person name="Perrotta A.R."/>
            <person name="Berdy B."/>
            <person name="Zhao S."/>
            <person name="Lieberman T.D."/>
            <person name="Swanson P.K."/>
            <person name="Smith M."/>
            <person name="Roesemann S."/>
            <person name="Alexander J.E."/>
            <person name="Rich S.A."/>
            <person name="Livny J."/>
            <person name="Vlamakis H."/>
            <person name="Clish C."/>
            <person name="Bullock K."/>
            <person name="Deik A."/>
            <person name="Scott J."/>
            <person name="Pierce K.A."/>
            <person name="Xavier R.J."/>
            <person name="Alm E.J."/>
        </authorList>
    </citation>
    <scope>NUCLEOTIDE SEQUENCE [LARGE SCALE GENOMIC DNA]</scope>
    <source>
        <strain evidence="2 3">BIOML-A1</strain>
    </source>
</reference>
<dbReference type="AlphaFoldDB" id="A0A6L8T7M4"/>